<proteinExistence type="predicted"/>
<dbReference type="InterPro" id="IPR029058">
    <property type="entry name" value="AB_hydrolase_fold"/>
</dbReference>
<dbReference type="SUPFAM" id="SSF53474">
    <property type="entry name" value="alpha/beta-Hydrolases"/>
    <property type="match status" value="1"/>
</dbReference>
<evidence type="ECO:0000313" key="1">
    <source>
        <dbReference type="EMBL" id="QSQ22952.1"/>
    </source>
</evidence>
<evidence type="ECO:0000313" key="2">
    <source>
        <dbReference type="Proteomes" id="UP000662747"/>
    </source>
</evidence>
<organism evidence="1 2">
    <name type="scientific">Pyxidicoccus parkwayensis</name>
    <dbReference type="NCBI Taxonomy" id="2813578"/>
    <lineage>
        <taxon>Bacteria</taxon>
        <taxon>Pseudomonadati</taxon>
        <taxon>Myxococcota</taxon>
        <taxon>Myxococcia</taxon>
        <taxon>Myxococcales</taxon>
        <taxon>Cystobacterineae</taxon>
        <taxon>Myxococcaceae</taxon>
        <taxon>Pyxidicoccus</taxon>
    </lineage>
</organism>
<reference evidence="1 2" key="1">
    <citation type="submission" date="2021-02" db="EMBL/GenBank/DDBJ databases">
        <title>De Novo genome assembly of isolated myxobacteria.</title>
        <authorList>
            <person name="Stevens D.C."/>
        </authorList>
    </citation>
    <scope>NUCLEOTIDE SEQUENCE [LARGE SCALE GENOMIC DNA]</scope>
    <source>
        <strain evidence="2">SCPEA02</strain>
    </source>
</reference>
<dbReference type="RefSeq" id="WP_206724528.1">
    <property type="nucleotide sequence ID" value="NZ_CP071090.1"/>
</dbReference>
<dbReference type="Pfam" id="PF06821">
    <property type="entry name" value="Ser_hydrolase"/>
    <property type="match status" value="1"/>
</dbReference>
<dbReference type="InterPro" id="IPR010662">
    <property type="entry name" value="RBBP9/YdeN"/>
</dbReference>
<gene>
    <name evidence="1" type="ORF">JY651_49015</name>
</gene>
<dbReference type="GO" id="GO:0016787">
    <property type="term" value="F:hydrolase activity"/>
    <property type="evidence" value="ECO:0007669"/>
    <property type="project" value="UniProtKB-KW"/>
</dbReference>
<protein>
    <submittedName>
        <fullName evidence="1">Alpha/beta hydrolase</fullName>
    </submittedName>
</protein>
<name>A0ABX7NVK3_9BACT</name>
<dbReference type="Gene3D" id="3.40.50.1820">
    <property type="entry name" value="alpha/beta hydrolase"/>
    <property type="match status" value="1"/>
</dbReference>
<keyword evidence="1" id="KW-0378">Hydrolase</keyword>
<sequence length="189" mass="20666">MATDSAPSVFLLPGLYNSGPDHWHTYWERERKDCQRIEQAEWDTPRREDWVATLERAISASPRPVVLAAHSLACITVAYWAQAHPATAASKVHGALLVAPSDTEAPDFPPVTVGFAPMPRQRLPFPSVVVASTDDNYITMARVTGLASDWGARLVNMGEKGHLGSAAKLGSWPEGQALLEELLRGTQQR</sequence>
<keyword evidence="2" id="KW-1185">Reference proteome</keyword>
<dbReference type="EMBL" id="CP071090">
    <property type="protein sequence ID" value="QSQ22952.1"/>
    <property type="molecule type" value="Genomic_DNA"/>
</dbReference>
<accession>A0ABX7NVK3</accession>
<dbReference type="Proteomes" id="UP000662747">
    <property type="component" value="Chromosome"/>
</dbReference>